<dbReference type="Pfam" id="PF17164">
    <property type="entry name" value="DUF5122"/>
    <property type="match status" value="1"/>
</dbReference>
<sequence length="238" mass="26988">MIEAIPNNPNVTIYRIHRDSQDRWYLSGNFQGINGHLTNHIARLNADFSVDTSFVSPFQFTNFAAIEPKIVLLDSQDRIWVSGYKMVVAATQDSLSMARLLPDASFDESFYPEQLKAMYPDTFGYRQEALFAGREIESNHYMLYGTFTHFNDTVQNCITVVNDNGYVQYNYFQGSRVLKNQHGYNPNGSPGRPAILGVTQLDDGSLILGGLFSEFDGIRVTTWLSSKKELWGLMKRIG</sequence>
<dbReference type="Proteomes" id="UP000486602">
    <property type="component" value="Unassembled WGS sequence"/>
</dbReference>
<accession>A0A7K3WMF8</accession>
<comment type="caution">
    <text evidence="1">The sequence shown here is derived from an EMBL/GenBank/DDBJ whole genome shotgun (WGS) entry which is preliminary data.</text>
</comment>
<dbReference type="EMBL" id="JAAGVY010000006">
    <property type="protein sequence ID" value="NEN22829.1"/>
    <property type="molecule type" value="Genomic_DNA"/>
</dbReference>
<evidence type="ECO:0000313" key="2">
    <source>
        <dbReference type="Proteomes" id="UP000486602"/>
    </source>
</evidence>
<dbReference type="AlphaFoldDB" id="A0A7K3WMF8"/>
<keyword evidence="2" id="KW-1185">Reference proteome</keyword>
<dbReference type="InterPro" id="IPR013431">
    <property type="entry name" value="Delta_60_rpt"/>
</dbReference>
<name>A0A7K3WMF8_9FLAO</name>
<protein>
    <submittedName>
        <fullName evidence="1">Delta-60 repeat domain-containing protein</fullName>
    </submittedName>
</protein>
<proteinExistence type="predicted"/>
<evidence type="ECO:0000313" key="1">
    <source>
        <dbReference type="EMBL" id="NEN22829.1"/>
    </source>
</evidence>
<gene>
    <name evidence="1" type="ORF">G3O08_04855</name>
</gene>
<reference evidence="1 2" key="1">
    <citation type="submission" date="2020-02" db="EMBL/GenBank/DDBJ databases">
        <title>Out from the shadows clarifying the taxonomy of the family Cryomorphaceae and related taxa by utilizing the GTDB taxonomic framework.</title>
        <authorList>
            <person name="Bowman J.P."/>
        </authorList>
    </citation>
    <scope>NUCLEOTIDE SEQUENCE [LARGE SCALE GENOMIC DNA]</scope>
    <source>
        <strain evidence="1 2">QSSC 1-22</strain>
    </source>
</reference>
<dbReference type="Gene3D" id="2.80.10.50">
    <property type="match status" value="1"/>
</dbReference>
<organism evidence="1 2">
    <name type="scientific">Cryomorpha ignava</name>
    <dbReference type="NCBI Taxonomy" id="101383"/>
    <lineage>
        <taxon>Bacteria</taxon>
        <taxon>Pseudomonadati</taxon>
        <taxon>Bacteroidota</taxon>
        <taxon>Flavobacteriia</taxon>
        <taxon>Flavobacteriales</taxon>
        <taxon>Cryomorphaceae</taxon>
        <taxon>Cryomorpha</taxon>
    </lineage>
</organism>